<dbReference type="KEGG" id="dalk:DSCA_42550"/>
<proteinExistence type="inferred from homology"/>
<keyword evidence="5" id="KW-1185">Reference proteome</keyword>
<evidence type="ECO:0000259" key="3">
    <source>
        <dbReference type="Pfam" id="PF03061"/>
    </source>
</evidence>
<dbReference type="EMBL" id="AP021874">
    <property type="protein sequence ID" value="BBO70325.1"/>
    <property type="molecule type" value="Genomic_DNA"/>
</dbReference>
<dbReference type="AlphaFoldDB" id="A0A5K7YPQ4"/>
<accession>A0A5K7YPQ4</accession>
<gene>
    <name evidence="4" type="ORF">DSCA_42550</name>
</gene>
<dbReference type="Pfam" id="PF03061">
    <property type="entry name" value="4HBT"/>
    <property type="match status" value="1"/>
</dbReference>
<dbReference type="PANTHER" id="PTHR21660">
    <property type="entry name" value="THIOESTERASE SUPERFAMILY MEMBER-RELATED"/>
    <property type="match status" value="1"/>
</dbReference>
<feature type="domain" description="Thioesterase" evidence="3">
    <location>
        <begin position="51"/>
        <end position="128"/>
    </location>
</feature>
<name>A0A5K7YPQ4_9BACT</name>
<dbReference type="CDD" id="cd03443">
    <property type="entry name" value="PaaI_thioesterase"/>
    <property type="match status" value="1"/>
</dbReference>
<dbReference type="PANTHER" id="PTHR21660:SF1">
    <property type="entry name" value="ACYL-COENZYME A THIOESTERASE 13"/>
    <property type="match status" value="1"/>
</dbReference>
<keyword evidence="2" id="KW-0378">Hydrolase</keyword>
<dbReference type="Gene3D" id="3.10.129.10">
    <property type="entry name" value="Hotdog Thioesterase"/>
    <property type="match status" value="1"/>
</dbReference>
<dbReference type="OrthoDB" id="9813282at2"/>
<dbReference type="RefSeq" id="WP_155318284.1">
    <property type="nucleotide sequence ID" value="NZ_AP021874.1"/>
</dbReference>
<dbReference type="InterPro" id="IPR003736">
    <property type="entry name" value="PAAI_dom"/>
</dbReference>
<sequence>MPSPNPAYIDALIRVINASPFPSHMSMRLESIAFDQAMVSLETGPCHLQAYGIAHGGVLATLIDTATFWAVFLRLPQGDGLVNVDLKLNYLKPVTEGVLTAAGRCIRAGRSLSYAEAGVTDADGTLVAHGTSTLMTLPGKGLSLNEPKFLTAG</sequence>
<dbReference type="SUPFAM" id="SSF54637">
    <property type="entry name" value="Thioesterase/thiol ester dehydrase-isomerase"/>
    <property type="match status" value="1"/>
</dbReference>
<organism evidence="4 5">
    <name type="scientific">Desulfosarcina alkanivorans</name>
    <dbReference type="NCBI Taxonomy" id="571177"/>
    <lineage>
        <taxon>Bacteria</taxon>
        <taxon>Pseudomonadati</taxon>
        <taxon>Thermodesulfobacteriota</taxon>
        <taxon>Desulfobacteria</taxon>
        <taxon>Desulfobacterales</taxon>
        <taxon>Desulfosarcinaceae</taxon>
        <taxon>Desulfosarcina</taxon>
    </lineage>
</organism>
<protein>
    <recommendedName>
        <fullName evidence="3">Thioesterase domain-containing protein</fullName>
    </recommendedName>
</protein>
<dbReference type="InterPro" id="IPR039298">
    <property type="entry name" value="ACOT13"/>
</dbReference>
<dbReference type="NCBIfam" id="TIGR00369">
    <property type="entry name" value="unchar_dom_1"/>
    <property type="match status" value="1"/>
</dbReference>
<evidence type="ECO:0000256" key="1">
    <source>
        <dbReference type="ARBA" id="ARBA00008324"/>
    </source>
</evidence>
<dbReference type="Proteomes" id="UP000427906">
    <property type="component" value="Chromosome"/>
</dbReference>
<reference evidence="4 5" key="1">
    <citation type="submission" date="2019-11" db="EMBL/GenBank/DDBJ databases">
        <title>Comparative genomics of hydrocarbon-degrading Desulfosarcina strains.</title>
        <authorList>
            <person name="Watanabe M."/>
            <person name="Kojima H."/>
            <person name="Fukui M."/>
        </authorList>
    </citation>
    <scope>NUCLEOTIDE SEQUENCE [LARGE SCALE GENOMIC DNA]</scope>
    <source>
        <strain evidence="4 5">PL12</strain>
    </source>
</reference>
<dbReference type="InterPro" id="IPR029069">
    <property type="entry name" value="HotDog_dom_sf"/>
</dbReference>
<evidence type="ECO:0000313" key="4">
    <source>
        <dbReference type="EMBL" id="BBO70325.1"/>
    </source>
</evidence>
<dbReference type="GO" id="GO:0047617">
    <property type="term" value="F:fatty acyl-CoA hydrolase activity"/>
    <property type="evidence" value="ECO:0007669"/>
    <property type="project" value="InterPro"/>
</dbReference>
<dbReference type="InterPro" id="IPR006683">
    <property type="entry name" value="Thioestr_dom"/>
</dbReference>
<evidence type="ECO:0000256" key="2">
    <source>
        <dbReference type="ARBA" id="ARBA00022801"/>
    </source>
</evidence>
<comment type="similarity">
    <text evidence="1">Belongs to the thioesterase PaaI family.</text>
</comment>
<evidence type="ECO:0000313" key="5">
    <source>
        <dbReference type="Proteomes" id="UP000427906"/>
    </source>
</evidence>